<dbReference type="GeneID" id="66869723"/>
<dbReference type="InterPro" id="IPR050404">
    <property type="entry name" value="Heme-degrading_MO"/>
</dbReference>
<dbReference type="Gene3D" id="3.30.70.100">
    <property type="match status" value="1"/>
</dbReference>
<evidence type="ECO:0000313" key="1">
    <source>
        <dbReference type="EMBL" id="KNE21982.1"/>
    </source>
</evidence>
<reference evidence="2" key="1">
    <citation type="submission" date="2015-07" db="EMBL/GenBank/DDBJ databases">
        <title>Fjat-10053 dsm26.</title>
        <authorList>
            <person name="Liu B."/>
            <person name="Wang J."/>
            <person name="Zhu Y."/>
            <person name="Liu G."/>
            <person name="Chen Q."/>
            <person name="Chen Z."/>
            <person name="Lan J."/>
            <person name="Che J."/>
            <person name="Ge C."/>
            <person name="Shi H."/>
            <person name="Pan Z."/>
            <person name="Liu X."/>
        </authorList>
    </citation>
    <scope>NUCLEOTIDE SEQUENCE [LARGE SCALE GENOMIC DNA]</scope>
    <source>
        <strain evidence="2">DSM 26</strain>
    </source>
</reference>
<proteinExistence type="predicted"/>
<dbReference type="RefSeq" id="WP_050350265.1">
    <property type="nucleotide sequence ID" value="NZ_BOSN01000005.1"/>
</dbReference>
<dbReference type="SUPFAM" id="SSF54909">
    <property type="entry name" value="Dimeric alpha+beta barrel"/>
    <property type="match status" value="1"/>
</dbReference>
<dbReference type="PANTHER" id="PTHR34474:SF2">
    <property type="entry name" value="SIGNAL TRANSDUCTION PROTEIN TRAP"/>
    <property type="match status" value="1"/>
</dbReference>
<keyword evidence="1" id="KW-0560">Oxidoreductase</keyword>
<dbReference type="AlphaFoldDB" id="A0A0L0QTY2"/>
<dbReference type="EMBL" id="LGTO01000004">
    <property type="protein sequence ID" value="KNE21982.1"/>
    <property type="molecule type" value="Genomic_DNA"/>
</dbReference>
<name>A0A0L0QTY2_VIRPA</name>
<dbReference type="GO" id="GO:0004497">
    <property type="term" value="F:monooxygenase activity"/>
    <property type="evidence" value="ECO:0007669"/>
    <property type="project" value="UniProtKB-KW"/>
</dbReference>
<dbReference type="Proteomes" id="UP000036780">
    <property type="component" value="Unassembled WGS sequence"/>
</dbReference>
<accession>A0A0L0QTY2</accession>
<keyword evidence="2" id="KW-1185">Reference proteome</keyword>
<gene>
    <name evidence="1" type="ORF">AFK71_04045</name>
</gene>
<dbReference type="InterPro" id="IPR011008">
    <property type="entry name" value="Dimeric_a/b-barrel"/>
</dbReference>
<comment type="caution">
    <text evidence="1">The sequence shown here is derived from an EMBL/GenBank/DDBJ whole genome shotgun (WGS) entry which is preliminary data.</text>
</comment>
<protein>
    <submittedName>
        <fullName evidence="1">Heme-degrading monooxygenase HmoB</fullName>
    </submittedName>
</protein>
<dbReference type="PROSITE" id="PS51725">
    <property type="entry name" value="ABM"/>
    <property type="match status" value="1"/>
</dbReference>
<dbReference type="PANTHER" id="PTHR34474">
    <property type="entry name" value="SIGNAL TRANSDUCTION PROTEIN TRAP"/>
    <property type="match status" value="1"/>
</dbReference>
<keyword evidence="1" id="KW-0503">Monooxygenase</keyword>
<dbReference type="InterPro" id="IPR007138">
    <property type="entry name" value="ABM_dom"/>
</dbReference>
<organism evidence="1 2">
    <name type="scientific">Virgibacillus pantothenticus</name>
    <dbReference type="NCBI Taxonomy" id="1473"/>
    <lineage>
        <taxon>Bacteria</taxon>
        <taxon>Bacillati</taxon>
        <taxon>Bacillota</taxon>
        <taxon>Bacilli</taxon>
        <taxon>Bacillales</taxon>
        <taxon>Bacillaceae</taxon>
        <taxon>Virgibacillus</taxon>
    </lineage>
</organism>
<dbReference type="PATRIC" id="fig|1473.5.peg.3765"/>
<dbReference type="Pfam" id="PF03992">
    <property type="entry name" value="ABM"/>
    <property type="match status" value="1"/>
</dbReference>
<sequence length="166" mass="19452">MLAHMTNGTADFLQKLIDKHSGKRIWLMHAESSSLAYYEDQAKSIFVSGRDYDILIKNGEIQAEGYVVMNNIPVTEEGQPVFEHQFQNRRHDMEKMPGFQAFRLLKPKKGNTYVVFTQWRSVQDFENWKTSDHFKQAHKNTSVKPPDYYADRPFLTAYHMTVEDDN</sequence>
<evidence type="ECO:0000313" key="2">
    <source>
        <dbReference type="Proteomes" id="UP000036780"/>
    </source>
</evidence>
<dbReference type="OrthoDB" id="2352283at2"/>